<proteinExistence type="predicted"/>
<keyword evidence="5" id="KW-1185">Reference proteome</keyword>
<gene>
    <name evidence="4" type="ORF">LK996_06280</name>
</gene>
<dbReference type="PROSITE" id="PS00552">
    <property type="entry name" value="HTH_MERR_1"/>
    <property type="match status" value="1"/>
</dbReference>
<sequence>MRSYEPIDIGEAARRLGISAAALRLYEKRGLLPKARRTASGYRQYSQEDLKRARLVRRARRAGLSLAQIAQAMQRDATRTCLQRLLRNHLARLEGEAKRIERLQRHLRRWMGEDVD</sequence>
<keyword evidence="2" id="KW-0175">Coiled coil</keyword>
<dbReference type="Pfam" id="PF13411">
    <property type="entry name" value="MerR_1"/>
    <property type="match status" value="1"/>
</dbReference>
<evidence type="ECO:0000313" key="4">
    <source>
        <dbReference type="EMBL" id="MCC8362680.1"/>
    </source>
</evidence>
<evidence type="ECO:0000259" key="3">
    <source>
        <dbReference type="PROSITE" id="PS50937"/>
    </source>
</evidence>
<dbReference type="EMBL" id="JAJGAK010000001">
    <property type="protein sequence ID" value="MCC8362680.1"/>
    <property type="molecule type" value="Genomic_DNA"/>
</dbReference>
<evidence type="ECO:0000256" key="1">
    <source>
        <dbReference type="ARBA" id="ARBA00023125"/>
    </source>
</evidence>
<dbReference type="RefSeq" id="WP_230526263.1">
    <property type="nucleotide sequence ID" value="NZ_JAJGAK010000001.1"/>
</dbReference>
<evidence type="ECO:0000313" key="5">
    <source>
        <dbReference type="Proteomes" id="UP001165293"/>
    </source>
</evidence>
<dbReference type="InterPro" id="IPR009061">
    <property type="entry name" value="DNA-bd_dom_put_sf"/>
</dbReference>
<dbReference type="SUPFAM" id="SSF46955">
    <property type="entry name" value="Putative DNA-binding domain"/>
    <property type="match status" value="1"/>
</dbReference>
<dbReference type="PANTHER" id="PTHR30204:SF97">
    <property type="entry name" value="MERR FAMILY REGULATORY PROTEIN"/>
    <property type="match status" value="1"/>
</dbReference>
<comment type="caution">
    <text evidence="4">The sequence shown here is derived from an EMBL/GenBank/DDBJ whole genome shotgun (WGS) entry which is preliminary data.</text>
</comment>
<evidence type="ECO:0000256" key="2">
    <source>
        <dbReference type="SAM" id="Coils"/>
    </source>
</evidence>
<dbReference type="PROSITE" id="PS50937">
    <property type="entry name" value="HTH_MERR_2"/>
    <property type="match status" value="1"/>
</dbReference>
<feature type="domain" description="HTH merR-type" evidence="3">
    <location>
        <begin position="9"/>
        <end position="75"/>
    </location>
</feature>
<dbReference type="InterPro" id="IPR000551">
    <property type="entry name" value="MerR-type_HTH_dom"/>
</dbReference>
<reference evidence="4" key="1">
    <citation type="submission" date="2021-10" db="EMBL/GenBank/DDBJ databases">
        <authorList>
            <person name="Lyu M."/>
            <person name="Wang X."/>
            <person name="Meng X."/>
            <person name="Xu K."/>
        </authorList>
    </citation>
    <scope>NUCLEOTIDE SEQUENCE</scope>
    <source>
        <strain evidence="4">A6</strain>
    </source>
</reference>
<dbReference type="InterPro" id="IPR047057">
    <property type="entry name" value="MerR_fam"/>
</dbReference>
<protein>
    <submittedName>
        <fullName evidence="4">MerR family transcriptional regulator</fullName>
    </submittedName>
</protein>
<keyword evidence="1" id="KW-0238">DNA-binding</keyword>
<accession>A0ABS8JGL0</accession>
<dbReference type="SMART" id="SM00422">
    <property type="entry name" value="HTH_MERR"/>
    <property type="match status" value="1"/>
</dbReference>
<dbReference type="PANTHER" id="PTHR30204">
    <property type="entry name" value="REDOX-CYCLING DRUG-SENSING TRANSCRIPTIONAL ACTIVATOR SOXR"/>
    <property type="match status" value="1"/>
</dbReference>
<name>A0ABS8JGL0_9GAMM</name>
<dbReference type="Proteomes" id="UP001165293">
    <property type="component" value="Unassembled WGS sequence"/>
</dbReference>
<dbReference type="PRINTS" id="PR00040">
    <property type="entry name" value="HTHMERR"/>
</dbReference>
<dbReference type="Gene3D" id="1.10.1660.10">
    <property type="match status" value="1"/>
</dbReference>
<feature type="coiled-coil region" evidence="2">
    <location>
        <begin position="83"/>
        <end position="113"/>
    </location>
</feature>
<organism evidence="4 5">
    <name type="scientific">Noviluteimonas lactosilytica</name>
    <dbReference type="NCBI Taxonomy" id="2888523"/>
    <lineage>
        <taxon>Bacteria</taxon>
        <taxon>Pseudomonadati</taxon>
        <taxon>Pseudomonadota</taxon>
        <taxon>Gammaproteobacteria</taxon>
        <taxon>Lysobacterales</taxon>
        <taxon>Lysobacteraceae</taxon>
        <taxon>Noviluteimonas</taxon>
    </lineage>
</organism>